<evidence type="ECO:0000256" key="2">
    <source>
        <dbReference type="SAM" id="MobiDB-lite"/>
    </source>
</evidence>
<dbReference type="GO" id="GO:0008608">
    <property type="term" value="P:attachment of spindle microtubules to kinetochore"/>
    <property type="evidence" value="ECO:0007669"/>
    <property type="project" value="InterPro"/>
</dbReference>
<accession>A0A024TQI9</accession>
<dbReference type="RefSeq" id="XP_008875066.1">
    <property type="nucleotide sequence ID" value="XM_008876844.1"/>
</dbReference>
<feature type="compositionally biased region" description="Pro residues" evidence="2">
    <location>
        <begin position="131"/>
        <end position="141"/>
    </location>
</feature>
<dbReference type="GO" id="GO:0042729">
    <property type="term" value="C:DASH complex"/>
    <property type="evidence" value="ECO:0007669"/>
    <property type="project" value="InterPro"/>
</dbReference>
<dbReference type="GeneID" id="20087497"/>
<protein>
    <recommendedName>
        <fullName evidence="4">Outer kinetochore protein DAM1</fullName>
    </recommendedName>
</protein>
<sequence length="223" mass="24428">MHAEVERELDRLRHAMRDLNKNVQKLSGVNNGLVAFNDSFGTFLTAINLQKTCVEMPVSSPLPKHATVAVAPPANFNLSGVPAPAPTTLVSLPTVLPTSKIPVLKIASAFPPKPSADPPPLRPKKAKKQHAPPPAPVPPPRSYHWPKGVRSRIPPKYQSAPELAKLERVLFVLADSLRGMSIGELVKASNINVIQAKDILQTLMKLEQIKCKREKHGFLYCRS</sequence>
<dbReference type="EMBL" id="KI913977">
    <property type="protein sequence ID" value="ETV96274.1"/>
    <property type="molecule type" value="Genomic_DNA"/>
</dbReference>
<evidence type="ECO:0008006" key="4">
    <source>
        <dbReference type="Google" id="ProtNLM"/>
    </source>
</evidence>
<feature type="coiled-coil region" evidence="1">
    <location>
        <begin position="2"/>
        <end position="29"/>
    </location>
</feature>
<gene>
    <name evidence="3" type="ORF">H310_10447</name>
</gene>
<feature type="compositionally biased region" description="Pro residues" evidence="2">
    <location>
        <begin position="111"/>
        <end position="121"/>
    </location>
</feature>
<evidence type="ECO:0000256" key="1">
    <source>
        <dbReference type="SAM" id="Coils"/>
    </source>
</evidence>
<feature type="region of interest" description="Disordered" evidence="2">
    <location>
        <begin position="109"/>
        <end position="144"/>
    </location>
</feature>
<dbReference type="Pfam" id="PF08653">
    <property type="entry name" value="DASH_Dam1"/>
    <property type="match status" value="1"/>
</dbReference>
<dbReference type="GO" id="GO:0072686">
    <property type="term" value="C:mitotic spindle"/>
    <property type="evidence" value="ECO:0007669"/>
    <property type="project" value="InterPro"/>
</dbReference>
<dbReference type="InterPro" id="IPR013962">
    <property type="entry name" value="DASH_Dam1"/>
</dbReference>
<keyword evidence="1" id="KW-0175">Coiled coil</keyword>
<dbReference type="AlphaFoldDB" id="A0A024TQI9"/>
<proteinExistence type="predicted"/>
<dbReference type="eggNOG" id="ENOG502S33N">
    <property type="taxonomic scope" value="Eukaryota"/>
</dbReference>
<dbReference type="VEuPathDB" id="FungiDB:H310_10447"/>
<name>A0A024TQI9_9STRA</name>
<evidence type="ECO:0000313" key="3">
    <source>
        <dbReference type="EMBL" id="ETV96274.1"/>
    </source>
</evidence>
<dbReference type="OrthoDB" id="165501at2759"/>
<organism evidence="3">
    <name type="scientific">Aphanomyces invadans</name>
    <dbReference type="NCBI Taxonomy" id="157072"/>
    <lineage>
        <taxon>Eukaryota</taxon>
        <taxon>Sar</taxon>
        <taxon>Stramenopiles</taxon>
        <taxon>Oomycota</taxon>
        <taxon>Saprolegniomycetes</taxon>
        <taxon>Saprolegniales</taxon>
        <taxon>Verrucalvaceae</taxon>
        <taxon>Aphanomyces</taxon>
    </lineage>
</organism>
<reference evidence="3" key="1">
    <citation type="submission" date="2013-12" db="EMBL/GenBank/DDBJ databases">
        <title>The Genome Sequence of Aphanomyces invadans NJM9701.</title>
        <authorList>
            <consortium name="The Broad Institute Genomics Platform"/>
            <person name="Russ C."/>
            <person name="Tyler B."/>
            <person name="van West P."/>
            <person name="Dieguez-Uribeondo J."/>
            <person name="Young S.K."/>
            <person name="Zeng Q."/>
            <person name="Gargeya S."/>
            <person name="Fitzgerald M."/>
            <person name="Abouelleil A."/>
            <person name="Alvarado L."/>
            <person name="Chapman S.B."/>
            <person name="Gainer-Dewar J."/>
            <person name="Goldberg J."/>
            <person name="Griggs A."/>
            <person name="Gujja S."/>
            <person name="Hansen M."/>
            <person name="Howarth C."/>
            <person name="Imamovic A."/>
            <person name="Ireland A."/>
            <person name="Larimer J."/>
            <person name="McCowan C."/>
            <person name="Murphy C."/>
            <person name="Pearson M."/>
            <person name="Poon T.W."/>
            <person name="Priest M."/>
            <person name="Roberts A."/>
            <person name="Saif S."/>
            <person name="Shea T."/>
            <person name="Sykes S."/>
            <person name="Wortman J."/>
            <person name="Nusbaum C."/>
            <person name="Birren B."/>
        </authorList>
    </citation>
    <scope>NUCLEOTIDE SEQUENCE [LARGE SCALE GENOMIC DNA]</scope>
    <source>
        <strain evidence="3">NJM9701</strain>
    </source>
</reference>